<organism evidence="2 3">
    <name type="scientific">Macrostomum lignano</name>
    <dbReference type="NCBI Taxonomy" id="282301"/>
    <lineage>
        <taxon>Eukaryota</taxon>
        <taxon>Metazoa</taxon>
        <taxon>Spiralia</taxon>
        <taxon>Lophotrochozoa</taxon>
        <taxon>Platyhelminthes</taxon>
        <taxon>Rhabditophora</taxon>
        <taxon>Macrostomorpha</taxon>
        <taxon>Macrostomida</taxon>
        <taxon>Macrostomidae</taxon>
        <taxon>Macrostomum</taxon>
    </lineage>
</organism>
<evidence type="ECO:0000313" key="3">
    <source>
        <dbReference type="WBParaSite" id="maker-unitig_40003-snap-gene-0.2-mRNA-1"/>
    </source>
</evidence>
<dbReference type="WBParaSite" id="maker-unitig_40003-snap-gene-0.2-mRNA-1">
    <property type="protein sequence ID" value="maker-unitig_40003-snap-gene-0.2-mRNA-1"/>
    <property type="gene ID" value="maker-unitig_40003-snap-gene-0.2"/>
</dbReference>
<keyword evidence="2" id="KW-1185">Reference proteome</keyword>
<proteinExistence type="predicted"/>
<accession>A0A1I8FM59</accession>
<dbReference type="Proteomes" id="UP000095280">
    <property type="component" value="Unplaced"/>
</dbReference>
<name>A0A1I8FM59_9PLAT</name>
<reference evidence="3" key="1">
    <citation type="submission" date="2016-11" db="UniProtKB">
        <authorList>
            <consortium name="WormBaseParasite"/>
        </authorList>
    </citation>
    <scope>IDENTIFICATION</scope>
</reference>
<evidence type="ECO:0000256" key="1">
    <source>
        <dbReference type="SAM" id="MobiDB-lite"/>
    </source>
</evidence>
<sequence length="337" mass="36275">AAGAFPVVFEIAKQQDETAASNLREKGERQGISLGRPEPQFAFREFDGPPKAFFCFGWLRSACCCLLAAPAASAGRRRAGEAALIDTLGRLGQGGQFGALLSNYWSRLPLWLVARLKSIQQRASLVAKETAKAVQKKYSTLVRADRRPLGGTFFFPSRRLSLALAAALLEEAAATRDAAASGDNQEEDGFDEKPTASTNLTELAQSRPASVDLSGDGSPLQRLLDKFCGAEFFVAAAEQEAAAISRHKSRSLYGTDWRRAVLSWQRANGCYGAFPNELVARENFNPARYGNYRRKRSEALMGSGGCPLPPDIGGVGRAGRLHTAAGRTSTSALAANW</sequence>
<evidence type="ECO:0000313" key="2">
    <source>
        <dbReference type="Proteomes" id="UP000095280"/>
    </source>
</evidence>
<dbReference type="AlphaFoldDB" id="A0A1I8FM59"/>
<feature type="region of interest" description="Disordered" evidence="1">
    <location>
        <begin position="177"/>
        <end position="215"/>
    </location>
</feature>
<protein>
    <submittedName>
        <fullName evidence="3">DUF5710 domain-containing protein</fullName>
    </submittedName>
</protein>
<feature type="compositionally biased region" description="Polar residues" evidence="1">
    <location>
        <begin position="195"/>
        <end position="208"/>
    </location>
</feature>